<dbReference type="PANTHER" id="PTHR24257">
    <property type="entry name" value="CHYMOTRYPSIN-LIKE ELASTASE FAMILY MEMBER"/>
    <property type="match status" value="1"/>
</dbReference>
<proteinExistence type="predicted"/>
<dbReference type="PANTHER" id="PTHR24257:SF19">
    <property type="entry name" value="CHYMOTRYPSIN-LIKE ELASTASE FAMILY MEMBER 2B"/>
    <property type="match status" value="1"/>
</dbReference>
<evidence type="ECO:0000256" key="2">
    <source>
        <dbReference type="ARBA" id="ARBA00022525"/>
    </source>
</evidence>
<keyword evidence="3" id="KW-0645">Protease</keyword>
<dbReference type="InterPro" id="IPR043504">
    <property type="entry name" value="Peptidase_S1_PA_chymotrypsin"/>
</dbReference>
<evidence type="ECO:0000256" key="7">
    <source>
        <dbReference type="ARBA" id="ARBA00023145"/>
    </source>
</evidence>
<dbReference type="SUPFAM" id="SSF50494">
    <property type="entry name" value="Trypsin-like serine proteases"/>
    <property type="match status" value="1"/>
</dbReference>
<dbReference type="Gene3D" id="2.40.10.10">
    <property type="entry name" value="Trypsin-like serine proteases"/>
    <property type="match status" value="2"/>
</dbReference>
<dbReference type="InterPro" id="IPR009003">
    <property type="entry name" value="Peptidase_S1_PA"/>
</dbReference>
<reference evidence="9" key="2">
    <citation type="submission" date="2025-09" db="UniProtKB">
        <authorList>
            <consortium name="Ensembl"/>
        </authorList>
    </citation>
    <scope>IDENTIFICATION</scope>
</reference>
<feature type="domain" description="Peptidase S1" evidence="8">
    <location>
        <begin position="1"/>
        <end position="205"/>
    </location>
</feature>
<keyword evidence="4" id="KW-0732">Signal</keyword>
<keyword evidence="6" id="KW-0720">Serine protease</keyword>
<evidence type="ECO:0000313" key="10">
    <source>
        <dbReference type="Proteomes" id="UP000694421"/>
    </source>
</evidence>
<keyword evidence="2" id="KW-0964">Secreted</keyword>
<dbReference type="InterPro" id="IPR050850">
    <property type="entry name" value="Peptidase_S1_Elastase_sf"/>
</dbReference>
<dbReference type="AlphaFoldDB" id="A0A8D0BRP4"/>
<protein>
    <recommendedName>
        <fullName evidence="8">Peptidase S1 domain-containing protein</fullName>
    </recommendedName>
</protein>
<evidence type="ECO:0000256" key="3">
    <source>
        <dbReference type="ARBA" id="ARBA00022670"/>
    </source>
</evidence>
<dbReference type="PROSITE" id="PS50240">
    <property type="entry name" value="TRYPSIN_DOM"/>
    <property type="match status" value="1"/>
</dbReference>
<comment type="subcellular location">
    <subcellularLocation>
        <location evidence="1">Secreted</location>
    </subcellularLocation>
</comment>
<dbReference type="Ensembl" id="ENSSMRT00000011742.1">
    <property type="protein sequence ID" value="ENSSMRP00000010076.1"/>
    <property type="gene ID" value="ENSSMRG00000008005.1"/>
</dbReference>
<dbReference type="Proteomes" id="UP000694421">
    <property type="component" value="Unplaced"/>
</dbReference>
<keyword evidence="5" id="KW-0378">Hydrolase</keyword>
<keyword evidence="10" id="KW-1185">Reference proteome</keyword>
<evidence type="ECO:0000256" key="1">
    <source>
        <dbReference type="ARBA" id="ARBA00004613"/>
    </source>
</evidence>
<dbReference type="GO" id="GO:0004252">
    <property type="term" value="F:serine-type endopeptidase activity"/>
    <property type="evidence" value="ECO:0007669"/>
    <property type="project" value="InterPro"/>
</dbReference>
<keyword evidence="7" id="KW-0865">Zymogen</keyword>
<dbReference type="GeneTree" id="ENSGT01030000234528"/>
<evidence type="ECO:0000256" key="4">
    <source>
        <dbReference type="ARBA" id="ARBA00022729"/>
    </source>
</evidence>
<evidence type="ECO:0000259" key="8">
    <source>
        <dbReference type="PROSITE" id="PS50240"/>
    </source>
</evidence>
<reference evidence="9" key="1">
    <citation type="submission" date="2025-08" db="UniProtKB">
        <authorList>
            <consortium name="Ensembl"/>
        </authorList>
    </citation>
    <scope>IDENTIFICATION</scope>
</reference>
<dbReference type="GO" id="GO:0006508">
    <property type="term" value="P:proteolysis"/>
    <property type="evidence" value="ECO:0007669"/>
    <property type="project" value="UniProtKB-KW"/>
</dbReference>
<organism evidence="9 10">
    <name type="scientific">Salvator merianae</name>
    <name type="common">Argentine black and white tegu</name>
    <name type="synonym">Tupinambis merianae</name>
    <dbReference type="NCBI Taxonomy" id="96440"/>
    <lineage>
        <taxon>Eukaryota</taxon>
        <taxon>Metazoa</taxon>
        <taxon>Chordata</taxon>
        <taxon>Craniata</taxon>
        <taxon>Vertebrata</taxon>
        <taxon>Euteleostomi</taxon>
        <taxon>Lepidosauria</taxon>
        <taxon>Squamata</taxon>
        <taxon>Bifurcata</taxon>
        <taxon>Unidentata</taxon>
        <taxon>Episquamata</taxon>
        <taxon>Laterata</taxon>
        <taxon>Teiioidea</taxon>
        <taxon>Teiidae</taxon>
        <taxon>Salvator</taxon>
    </lineage>
</organism>
<dbReference type="InterPro" id="IPR001254">
    <property type="entry name" value="Trypsin_dom"/>
</dbReference>
<dbReference type="SMART" id="SM00020">
    <property type="entry name" value="Tryp_SPc"/>
    <property type="match status" value="1"/>
</dbReference>
<evidence type="ECO:0000256" key="5">
    <source>
        <dbReference type="ARBA" id="ARBA00022801"/>
    </source>
</evidence>
<dbReference type="GO" id="GO:0005615">
    <property type="term" value="C:extracellular space"/>
    <property type="evidence" value="ECO:0007669"/>
    <property type="project" value="TreeGrafter"/>
</dbReference>
<sequence>MGASMQFSWQRYRSDLPLPTSEERLGIEPATLYFPGSLLYHWSNMSSHVLLYARPCSRHAKDHSISVASRWTVHGTFSACISIPEYRWLHPYIVSSELFQFCPSFLSVQTRNDIALIKLSSSVALNENIQTACLPAADSILPANFPCYVTGWGRLKTNGPVPEVLQQGRLLVVDHATCSQLSWWGSTVKTNMVCAGGDGVISSCNVSAPSLTLRSAEVSEAFSVQPTGRKI</sequence>
<dbReference type="GO" id="GO:0061436">
    <property type="term" value="P:establishment of skin barrier"/>
    <property type="evidence" value="ECO:0007669"/>
    <property type="project" value="Ensembl"/>
</dbReference>
<evidence type="ECO:0000313" key="9">
    <source>
        <dbReference type="Ensembl" id="ENSSMRP00000010076.1"/>
    </source>
</evidence>
<accession>A0A8D0BRP4</accession>
<evidence type="ECO:0000256" key="6">
    <source>
        <dbReference type="ARBA" id="ARBA00022825"/>
    </source>
</evidence>
<dbReference type="Pfam" id="PF00089">
    <property type="entry name" value="Trypsin"/>
    <property type="match status" value="1"/>
</dbReference>
<name>A0A8D0BRP4_SALMN</name>